<dbReference type="PANTHER" id="PTHR23523:SF2">
    <property type="entry name" value="2-NITROIMIDAZOLE TRANSPORTER"/>
    <property type="match status" value="1"/>
</dbReference>
<feature type="transmembrane region" description="Helical" evidence="1">
    <location>
        <begin position="293"/>
        <end position="311"/>
    </location>
</feature>
<feature type="transmembrane region" description="Helical" evidence="1">
    <location>
        <begin position="21"/>
        <end position="39"/>
    </location>
</feature>
<feature type="transmembrane region" description="Helical" evidence="1">
    <location>
        <begin position="260"/>
        <end position="281"/>
    </location>
</feature>
<protein>
    <submittedName>
        <fullName evidence="2">Major facilitator transporter</fullName>
    </submittedName>
</protein>
<dbReference type="InterPro" id="IPR036259">
    <property type="entry name" value="MFS_trans_sf"/>
</dbReference>
<dbReference type="Pfam" id="PF07690">
    <property type="entry name" value="MFS_1"/>
    <property type="match status" value="1"/>
</dbReference>
<dbReference type="InterPro" id="IPR011701">
    <property type="entry name" value="MFS"/>
</dbReference>
<keyword evidence="3" id="KW-1185">Reference proteome</keyword>
<feature type="transmembrane region" description="Helical" evidence="1">
    <location>
        <begin position="317"/>
        <end position="337"/>
    </location>
</feature>
<dbReference type="GO" id="GO:0022857">
    <property type="term" value="F:transmembrane transporter activity"/>
    <property type="evidence" value="ECO:0007669"/>
    <property type="project" value="InterPro"/>
</dbReference>
<dbReference type="eggNOG" id="COG2807">
    <property type="taxonomic scope" value="Bacteria"/>
</dbReference>
<gene>
    <name evidence="2" type="ORF">Y900_022940</name>
</gene>
<dbReference type="CDD" id="cd17339">
    <property type="entry name" value="MFS_NIMT_CynX_like"/>
    <property type="match status" value="1"/>
</dbReference>
<evidence type="ECO:0000313" key="2">
    <source>
        <dbReference type="EMBL" id="KDF01707.1"/>
    </source>
</evidence>
<dbReference type="AlphaFoldDB" id="A0A064CPV0"/>
<proteinExistence type="predicted"/>
<feature type="transmembrane region" description="Helical" evidence="1">
    <location>
        <begin position="185"/>
        <end position="206"/>
    </location>
</feature>
<name>A0A064CPV0_9MYCO</name>
<feature type="transmembrane region" description="Helical" evidence="1">
    <location>
        <begin position="349"/>
        <end position="369"/>
    </location>
</feature>
<keyword evidence="1" id="KW-1133">Transmembrane helix</keyword>
<accession>A0A064CPV0</accession>
<dbReference type="OrthoDB" id="5317164at2"/>
<dbReference type="InterPro" id="IPR052524">
    <property type="entry name" value="MFS_Cyanate_Porter"/>
</dbReference>
<reference evidence="2" key="1">
    <citation type="submission" date="2014-05" db="EMBL/GenBank/DDBJ databases">
        <title>Genome sequence of Mycobacterium aromaticivorans strain JS19b1T (= DSM 45407T).</title>
        <authorList>
            <person name="Kwak Y."/>
            <person name="Park G.-S."/>
            <person name="Li Q.X."/>
            <person name="Lee S.-E."/>
            <person name="Shin J.-H."/>
        </authorList>
    </citation>
    <scope>NUCLEOTIDE SEQUENCE [LARGE SCALE GENOMIC DNA]</scope>
    <source>
        <strain evidence="2">JS19b1</strain>
    </source>
</reference>
<sequence>MSRYEHDLSLELDGACEVPPVGRVVGGAVLIVAVVLTALNLRPAVTSIGPVLGDMQRALGASAVWAGVLTTLPGLCFAGAGLASAALSRRFGLGRSISLALATLIVGLLVRVLDGPYVVIGGTLVATAGIAVINVLIPVVIKTSFPARLGLMTGIYTAALQGGGALGSAVTPPLENISGGWRPALGAWAVLAVVALVVWLIAARRVESPADSTDSGGRRSLIRNPLAWTVTLFFGTQSLLAYIMMGWLPEVFIDSGVSKSSAGLLVGLLSVIAVPISLVLAPMAARATHQSGWIAGLGACGFAGVIGMLIAPDFSPLLWSVLIGIGMSVFSLALTVIGLRARTPEDTVALSSMAQGFGYLLAGIGPFLFGTLHDLTGGWTVPWIMVLGVYVVQMVMGVLAGRNRYV</sequence>
<organism evidence="2 3">
    <name type="scientific">Mycolicibacterium aromaticivorans JS19b1 = JCM 16368</name>
    <dbReference type="NCBI Taxonomy" id="1440774"/>
    <lineage>
        <taxon>Bacteria</taxon>
        <taxon>Bacillati</taxon>
        <taxon>Actinomycetota</taxon>
        <taxon>Actinomycetes</taxon>
        <taxon>Mycobacteriales</taxon>
        <taxon>Mycobacteriaceae</taxon>
        <taxon>Mycolicibacterium</taxon>
    </lineage>
</organism>
<dbReference type="Proteomes" id="UP000022835">
    <property type="component" value="Unassembled WGS sequence"/>
</dbReference>
<keyword evidence="1" id="KW-0472">Membrane</keyword>
<comment type="caution">
    <text evidence="2">The sequence shown here is derived from an EMBL/GenBank/DDBJ whole genome shotgun (WGS) entry which is preliminary data.</text>
</comment>
<evidence type="ECO:0000313" key="3">
    <source>
        <dbReference type="Proteomes" id="UP000022835"/>
    </source>
</evidence>
<dbReference type="STRING" id="1440774.Y900_022940"/>
<feature type="transmembrane region" description="Helical" evidence="1">
    <location>
        <begin position="59"/>
        <end position="80"/>
    </location>
</feature>
<evidence type="ECO:0000256" key="1">
    <source>
        <dbReference type="SAM" id="Phobius"/>
    </source>
</evidence>
<dbReference type="SUPFAM" id="SSF103473">
    <property type="entry name" value="MFS general substrate transporter"/>
    <property type="match status" value="1"/>
</dbReference>
<feature type="transmembrane region" description="Helical" evidence="1">
    <location>
        <begin position="116"/>
        <end position="137"/>
    </location>
</feature>
<feature type="transmembrane region" description="Helical" evidence="1">
    <location>
        <begin position="226"/>
        <end position="248"/>
    </location>
</feature>
<feature type="transmembrane region" description="Helical" evidence="1">
    <location>
        <begin position="381"/>
        <end position="401"/>
    </location>
</feature>
<dbReference type="PANTHER" id="PTHR23523">
    <property type="match status" value="1"/>
</dbReference>
<feature type="transmembrane region" description="Helical" evidence="1">
    <location>
        <begin position="92"/>
        <end position="110"/>
    </location>
</feature>
<dbReference type="Gene3D" id="1.20.1250.20">
    <property type="entry name" value="MFS general substrate transporter like domains"/>
    <property type="match status" value="1"/>
</dbReference>
<feature type="transmembrane region" description="Helical" evidence="1">
    <location>
        <begin position="149"/>
        <end position="170"/>
    </location>
</feature>
<keyword evidence="1" id="KW-0812">Transmembrane</keyword>
<dbReference type="EMBL" id="JALN02000001">
    <property type="protein sequence ID" value="KDF01707.1"/>
    <property type="molecule type" value="Genomic_DNA"/>
</dbReference>